<name>A0A5D6V4L2_9BACT</name>
<dbReference type="AlphaFoldDB" id="A0A5D6V4L2"/>
<feature type="active site" description="Proton acceptor" evidence="2">
    <location>
        <position position="25"/>
    </location>
</feature>
<evidence type="ECO:0000313" key="6">
    <source>
        <dbReference type="Proteomes" id="UP000322791"/>
    </source>
</evidence>
<dbReference type="RefSeq" id="WP_149070620.1">
    <property type="nucleotide sequence ID" value="NZ_VTHL01000007.1"/>
</dbReference>
<dbReference type="PROSITE" id="PS51186">
    <property type="entry name" value="GNAT"/>
    <property type="match status" value="1"/>
</dbReference>
<dbReference type="Proteomes" id="UP000322791">
    <property type="component" value="Unassembled WGS sequence"/>
</dbReference>
<organism evidence="5 6">
    <name type="scientific">Hymenobacter lutimineralis</name>
    <dbReference type="NCBI Taxonomy" id="2606448"/>
    <lineage>
        <taxon>Bacteria</taxon>
        <taxon>Pseudomonadati</taxon>
        <taxon>Bacteroidota</taxon>
        <taxon>Cytophagia</taxon>
        <taxon>Cytophagales</taxon>
        <taxon>Hymenobacteraceae</taxon>
        <taxon>Hymenobacter</taxon>
    </lineage>
</organism>
<dbReference type="SMART" id="SM01006">
    <property type="entry name" value="AlcB"/>
    <property type="match status" value="1"/>
</dbReference>
<dbReference type="GO" id="GO:0016747">
    <property type="term" value="F:acyltransferase activity, transferring groups other than amino-acyl groups"/>
    <property type="evidence" value="ECO:0007669"/>
    <property type="project" value="InterPro"/>
</dbReference>
<evidence type="ECO:0000256" key="1">
    <source>
        <dbReference type="ARBA" id="ARBA00004924"/>
    </source>
</evidence>
<dbReference type="InterPro" id="IPR019432">
    <property type="entry name" value="Acyltransferase_MbtK/IucB-like"/>
</dbReference>
<dbReference type="SUPFAM" id="SSF55729">
    <property type="entry name" value="Acyl-CoA N-acyltransferases (Nat)"/>
    <property type="match status" value="1"/>
</dbReference>
<accession>A0A5D6V4L2</accession>
<dbReference type="GO" id="GO:0016787">
    <property type="term" value="F:hydrolase activity"/>
    <property type="evidence" value="ECO:0007669"/>
    <property type="project" value="UniProtKB-KW"/>
</dbReference>
<dbReference type="EMBL" id="VTHL01000007">
    <property type="protein sequence ID" value="TYZ10546.1"/>
    <property type="molecule type" value="Genomic_DNA"/>
</dbReference>
<dbReference type="Gene3D" id="3.40.50.2000">
    <property type="entry name" value="Glycogen Phosphorylase B"/>
    <property type="match status" value="1"/>
</dbReference>
<keyword evidence="5" id="KW-0378">Hydrolase</keyword>
<dbReference type="SUPFAM" id="SSF53756">
    <property type="entry name" value="UDP-Glycosyltransferase/glycogen phosphorylase"/>
    <property type="match status" value="1"/>
</dbReference>
<feature type="binding site" evidence="3">
    <location>
        <position position="160"/>
    </location>
    <ligand>
        <name>substrate</name>
    </ligand>
</feature>
<dbReference type="Gene3D" id="3.40.630.30">
    <property type="match status" value="1"/>
</dbReference>
<dbReference type="InterPro" id="IPR016181">
    <property type="entry name" value="Acyl_CoA_acyltransferase"/>
</dbReference>
<dbReference type="InterPro" id="IPR000182">
    <property type="entry name" value="GNAT_dom"/>
</dbReference>
<feature type="domain" description="N-acetyltransferase" evidence="4">
    <location>
        <begin position="343"/>
        <end position="496"/>
    </location>
</feature>
<dbReference type="GO" id="GO:0019290">
    <property type="term" value="P:siderophore biosynthetic process"/>
    <property type="evidence" value="ECO:0007669"/>
    <property type="project" value="InterPro"/>
</dbReference>
<dbReference type="NCBIfam" id="TIGR03590">
    <property type="entry name" value="PseG"/>
    <property type="match status" value="1"/>
</dbReference>
<feature type="binding site" evidence="3">
    <location>
        <position position="261"/>
    </location>
    <ligand>
        <name>substrate</name>
    </ligand>
</feature>
<evidence type="ECO:0000259" key="4">
    <source>
        <dbReference type="PROSITE" id="PS51186"/>
    </source>
</evidence>
<proteinExistence type="predicted"/>
<dbReference type="InterPro" id="IPR020023">
    <property type="entry name" value="PseG"/>
</dbReference>
<protein>
    <submittedName>
        <fullName evidence="5">UDP-2,4-diacetamido-2,4, 6-trideoxy-beta-L-altropyranose hydrolase</fullName>
        <ecNumber evidence="5">3.6.1.57</ecNumber>
    </submittedName>
</protein>
<comment type="caution">
    <text evidence="5">The sequence shown here is derived from an EMBL/GenBank/DDBJ whole genome shotgun (WGS) entry which is preliminary data.</text>
</comment>
<evidence type="ECO:0000256" key="2">
    <source>
        <dbReference type="PIRSR" id="PIRSR620023-1"/>
    </source>
</evidence>
<reference evidence="5 6" key="1">
    <citation type="submission" date="2019-08" db="EMBL/GenBank/DDBJ databases">
        <authorList>
            <person name="Seo M.-J."/>
        </authorList>
    </citation>
    <scope>NUCLEOTIDE SEQUENCE [LARGE SCALE GENOMIC DNA]</scope>
    <source>
        <strain evidence="5 6">KIGAM108</strain>
    </source>
</reference>
<keyword evidence="6" id="KW-1185">Reference proteome</keyword>
<dbReference type="EC" id="3.6.1.57" evidence="5"/>
<dbReference type="Gene3D" id="3.40.50.11190">
    <property type="match status" value="1"/>
</dbReference>
<gene>
    <name evidence="5" type="primary">pseG</name>
    <name evidence="5" type="ORF">FY528_08750</name>
</gene>
<sequence>MTGNVSSTPRLILRADGNARIGLGHVMRLLALAEILRPDFPEIRFLLREPDPALQELLESAGLAVVSLPLQPLVEEATYLVRQELRPTDVVVLDGYEFRYDYQNTLRGAINRLVCLDDLHAYPSAADIVLNPAGGLTRQQYELRQPGARLLSGPAYAPLRAPFRAPATEEAAAPQTVLVCLGGADPTHQTQRVAAALLLLPTVQQVHAVVGSAYQGWESLLGWAQEQPRLTLHRSLSGADLANLMQQCGAAVCSASTVSYEYASRGGLLFLLPTADNQYDIDHYLREAGLALPYTAAANVLTSPEAHRVAARLRTAQQRVFDGLAPTRLRQEFKALLLPPPPFYLRPVTTADAALLLAWANDPLVRQFSFNPTPITPAQHAQWLAAKLQDRHSLLLLAQEAATDQPVGLIRFAIEGDEATLSYQLDAGFRGRGLAPLLLLAGVRRLAEHFPAVRRVLGHVQAANVASVKAFERAGFMLAQDAPAHMASLTFEWLHS</sequence>
<comment type="pathway">
    <text evidence="1">Siderophore biosynthesis.</text>
</comment>
<evidence type="ECO:0000256" key="3">
    <source>
        <dbReference type="PIRSR" id="PIRSR620023-2"/>
    </source>
</evidence>
<evidence type="ECO:0000313" key="5">
    <source>
        <dbReference type="EMBL" id="TYZ10546.1"/>
    </source>
</evidence>
<dbReference type="Pfam" id="PF13302">
    <property type="entry name" value="Acetyltransf_3"/>
    <property type="match status" value="1"/>
</dbReference>